<gene>
    <name evidence="4" type="ORF">FHX73_112301</name>
</gene>
<dbReference type="EMBL" id="VIWT01000001">
    <property type="protein sequence ID" value="TWF98492.1"/>
    <property type="molecule type" value="Genomic_DNA"/>
</dbReference>
<proteinExistence type="predicted"/>
<feature type="transmembrane region" description="Helical" evidence="2">
    <location>
        <begin position="227"/>
        <end position="246"/>
    </location>
</feature>
<evidence type="ECO:0008006" key="6">
    <source>
        <dbReference type="Google" id="ProtNLM"/>
    </source>
</evidence>
<organism evidence="4 5">
    <name type="scientific">Kitasatospora viridis</name>
    <dbReference type="NCBI Taxonomy" id="281105"/>
    <lineage>
        <taxon>Bacteria</taxon>
        <taxon>Bacillati</taxon>
        <taxon>Actinomycetota</taxon>
        <taxon>Actinomycetes</taxon>
        <taxon>Kitasatosporales</taxon>
        <taxon>Streptomycetaceae</taxon>
        <taxon>Kitasatospora</taxon>
    </lineage>
</organism>
<keyword evidence="5" id="KW-1185">Reference proteome</keyword>
<feature type="transmembrane region" description="Helical" evidence="2">
    <location>
        <begin position="281"/>
        <end position="306"/>
    </location>
</feature>
<dbReference type="RefSeq" id="WP_246213467.1">
    <property type="nucleotide sequence ID" value="NZ_BAAAMZ010000024.1"/>
</dbReference>
<feature type="signal peptide" evidence="3">
    <location>
        <begin position="1"/>
        <end position="37"/>
    </location>
</feature>
<feature type="chain" id="PRO_5021774321" description="TrbL/VirB6 plasmid conjugal transfer protein" evidence="3">
    <location>
        <begin position="38"/>
        <end position="434"/>
    </location>
</feature>
<feature type="transmembrane region" description="Helical" evidence="2">
    <location>
        <begin position="170"/>
        <end position="189"/>
    </location>
</feature>
<feature type="transmembrane region" description="Helical" evidence="2">
    <location>
        <begin position="252"/>
        <end position="269"/>
    </location>
</feature>
<keyword evidence="2" id="KW-0472">Membrane</keyword>
<reference evidence="4 5" key="1">
    <citation type="submission" date="2019-06" db="EMBL/GenBank/DDBJ databases">
        <title>Sequencing the genomes of 1000 actinobacteria strains.</title>
        <authorList>
            <person name="Klenk H.-P."/>
        </authorList>
    </citation>
    <scope>NUCLEOTIDE SEQUENCE [LARGE SCALE GENOMIC DNA]</scope>
    <source>
        <strain evidence="4 5">DSM 44826</strain>
    </source>
</reference>
<evidence type="ECO:0000256" key="2">
    <source>
        <dbReference type="SAM" id="Phobius"/>
    </source>
</evidence>
<name>A0A561UGK5_9ACTN</name>
<feature type="region of interest" description="Disordered" evidence="1">
    <location>
        <begin position="374"/>
        <end position="434"/>
    </location>
</feature>
<evidence type="ECO:0000313" key="5">
    <source>
        <dbReference type="Proteomes" id="UP000317940"/>
    </source>
</evidence>
<keyword evidence="3" id="KW-0732">Signal</keyword>
<dbReference type="AlphaFoldDB" id="A0A561UGK5"/>
<feature type="compositionally biased region" description="Pro residues" evidence="1">
    <location>
        <begin position="413"/>
        <end position="428"/>
    </location>
</feature>
<keyword evidence="2" id="KW-1133">Transmembrane helix</keyword>
<comment type="caution">
    <text evidence="4">The sequence shown here is derived from an EMBL/GenBank/DDBJ whole genome shotgun (WGS) entry which is preliminary data.</text>
</comment>
<dbReference type="Proteomes" id="UP000317940">
    <property type="component" value="Unassembled WGS sequence"/>
</dbReference>
<evidence type="ECO:0000313" key="4">
    <source>
        <dbReference type="EMBL" id="TWF98492.1"/>
    </source>
</evidence>
<evidence type="ECO:0000256" key="3">
    <source>
        <dbReference type="SAM" id="SignalP"/>
    </source>
</evidence>
<feature type="compositionally biased region" description="Low complexity" evidence="1">
    <location>
        <begin position="401"/>
        <end position="412"/>
    </location>
</feature>
<protein>
    <recommendedName>
        <fullName evidence="6">TrbL/VirB6 plasmid conjugal transfer protein</fullName>
    </recommendedName>
</protein>
<keyword evidence="2" id="KW-0812">Transmembrane</keyword>
<feature type="transmembrane region" description="Helical" evidence="2">
    <location>
        <begin position="128"/>
        <end position="149"/>
    </location>
</feature>
<feature type="compositionally biased region" description="Gly residues" evidence="1">
    <location>
        <begin position="391"/>
        <end position="400"/>
    </location>
</feature>
<feature type="transmembrane region" description="Helical" evidence="2">
    <location>
        <begin position="318"/>
        <end position="339"/>
    </location>
</feature>
<sequence>MPADAREGSRLRRAGRLGTVLAGLQLAALLAAQRAFAAPSPSAPASPSGSPGPSSSPCNVLPLPGSDVYCAQGGGSGSLPGSGTVGSVTDPLGSLARACAQAAAWVVRNLSSVIDSTTQVDFTNTDFLTQYAVVFAASSVLTLVLWLLAVTKRAVRGVPLSQAFSEAIGFLWLTVIASAFTPLCLYTLVGATDGLTAAIAAGTKSGTSGYLSGFADTLEHGTIGGGPLILVLVSLVAVLAAVVLWIELWVRTAMLYVGALLGTAVYAGLVDKQLWKHVRRWAGLMAAIDLAKPVIVIILGLAQAVAGSAGASDDFSRVLAGLAILFLSIFASSAIYRFVPGFGDEMMQLRHARASAVSAGQAMINGPANLVKQGISTHGSRGSAETANASGGSGSGGGSVATGIAAHASRTPAAPPPPAAPPAQPPAQNPAKGG</sequence>
<accession>A0A561UGK5</accession>
<evidence type="ECO:0000256" key="1">
    <source>
        <dbReference type="SAM" id="MobiDB-lite"/>
    </source>
</evidence>